<feature type="region of interest" description="Disordered" evidence="5">
    <location>
        <begin position="383"/>
        <end position="403"/>
    </location>
</feature>
<evidence type="ECO:0000256" key="3">
    <source>
        <dbReference type="ARBA" id="ARBA00023163"/>
    </source>
</evidence>
<dbReference type="GO" id="GO:0005634">
    <property type="term" value="C:nucleus"/>
    <property type="evidence" value="ECO:0007669"/>
    <property type="project" value="UniProtKB-SubCell"/>
</dbReference>
<organism evidence="7 8">
    <name type="scientific">Ceriporiopsis subvermispora (strain B)</name>
    <name type="common">White-rot fungus</name>
    <name type="synonym">Gelatoporia subvermispora</name>
    <dbReference type="NCBI Taxonomy" id="914234"/>
    <lineage>
        <taxon>Eukaryota</taxon>
        <taxon>Fungi</taxon>
        <taxon>Dikarya</taxon>
        <taxon>Basidiomycota</taxon>
        <taxon>Agaricomycotina</taxon>
        <taxon>Agaricomycetes</taxon>
        <taxon>Polyporales</taxon>
        <taxon>Gelatoporiaceae</taxon>
        <taxon>Gelatoporia</taxon>
    </lineage>
</organism>
<keyword evidence="4" id="KW-0539">Nucleus</keyword>
<reference evidence="7 8" key="1">
    <citation type="journal article" date="2012" name="Proc. Natl. Acad. Sci. U.S.A.">
        <title>Comparative genomics of Ceriporiopsis subvermispora and Phanerochaete chrysosporium provide insight into selective ligninolysis.</title>
        <authorList>
            <person name="Fernandez-Fueyo E."/>
            <person name="Ruiz-Duenas F.J."/>
            <person name="Ferreira P."/>
            <person name="Floudas D."/>
            <person name="Hibbett D.S."/>
            <person name="Canessa P."/>
            <person name="Larrondo L.F."/>
            <person name="James T.Y."/>
            <person name="Seelenfreund D."/>
            <person name="Lobos S."/>
            <person name="Polanco R."/>
            <person name="Tello M."/>
            <person name="Honda Y."/>
            <person name="Watanabe T."/>
            <person name="Watanabe T."/>
            <person name="Ryu J.S."/>
            <person name="Kubicek C.P."/>
            <person name="Schmoll M."/>
            <person name="Gaskell J."/>
            <person name="Hammel K.E."/>
            <person name="St John F.J."/>
            <person name="Vanden Wymelenberg A."/>
            <person name="Sabat G."/>
            <person name="Splinter BonDurant S."/>
            <person name="Syed K."/>
            <person name="Yadav J.S."/>
            <person name="Doddapaneni H."/>
            <person name="Subramanian V."/>
            <person name="Lavin J.L."/>
            <person name="Oguiza J.A."/>
            <person name="Perez G."/>
            <person name="Pisabarro A.G."/>
            <person name="Ramirez L."/>
            <person name="Santoyo F."/>
            <person name="Master E."/>
            <person name="Coutinho P.M."/>
            <person name="Henrissat B."/>
            <person name="Lombard V."/>
            <person name="Magnuson J.K."/>
            <person name="Kuees U."/>
            <person name="Hori C."/>
            <person name="Igarashi K."/>
            <person name="Samejima M."/>
            <person name="Held B.W."/>
            <person name="Barry K.W."/>
            <person name="LaButti K.M."/>
            <person name="Lapidus A."/>
            <person name="Lindquist E.A."/>
            <person name="Lucas S.M."/>
            <person name="Riley R."/>
            <person name="Salamov A.A."/>
            <person name="Hoffmeister D."/>
            <person name="Schwenk D."/>
            <person name="Hadar Y."/>
            <person name="Yarden O."/>
            <person name="de Vries R.P."/>
            <person name="Wiebenga A."/>
            <person name="Stenlid J."/>
            <person name="Eastwood D."/>
            <person name="Grigoriev I.V."/>
            <person name="Berka R.M."/>
            <person name="Blanchette R.A."/>
            <person name="Kersten P."/>
            <person name="Martinez A.T."/>
            <person name="Vicuna R."/>
            <person name="Cullen D."/>
        </authorList>
    </citation>
    <scope>NUCLEOTIDE SEQUENCE [LARGE SCALE GENOMIC DNA]</scope>
    <source>
        <strain evidence="7 8">B</strain>
    </source>
</reference>
<evidence type="ECO:0000256" key="5">
    <source>
        <dbReference type="SAM" id="MobiDB-lite"/>
    </source>
</evidence>
<accession>M2RH03</accession>
<gene>
    <name evidence="7" type="ORF">CERSUDRAFT_94755</name>
</gene>
<sequence length="403" mass="44842">MSNMSSNIRAQPVGPSAPDEPITFATGQFAGQTIRAELEELQKADLGRKFARKDRRPLDPPPVARLRLFRIFNHGTPSSYEREFDHYEEVVAFSLACHLDVFPVRGEDGSGSLPWENMGNRQEVLSQPTPTLPSAFAAAQLLPPPADTQTQLNFYTIPPPPPIPDRSYQNASFVTYPMSLSEPQANITSICEHPIQGAIPSLVRYPPTFNRPTDLQRVTPLQRPLFSPDVPHGHGQPVLPRSNVRNHSTNSDTVAYFNGQAVTEGSKCTRWLELCMQLEGTFVLRYRAFSLHARAMSENSIPAIAECWGGHFKIYSTKNFPGLRASTELTKHLSALGLRTHVREHERKRRKVPRLSDKYNSANRSLGVAASSAATSHVVIGRATARYEEDAEDDSDDSSDDRD</sequence>
<dbReference type="InterPro" id="IPR021740">
    <property type="entry name" value="Velvet"/>
</dbReference>
<dbReference type="Proteomes" id="UP000016930">
    <property type="component" value="Unassembled WGS sequence"/>
</dbReference>
<dbReference type="PROSITE" id="PS51821">
    <property type="entry name" value="VELVET"/>
    <property type="match status" value="1"/>
</dbReference>
<dbReference type="InterPro" id="IPR038491">
    <property type="entry name" value="Velvet_dom_sf"/>
</dbReference>
<keyword evidence="3" id="KW-0804">Transcription</keyword>
<feature type="domain" description="Velvet" evidence="6">
    <location>
        <begin position="31"/>
        <end position="343"/>
    </location>
</feature>
<keyword evidence="2" id="KW-0805">Transcription regulation</keyword>
<name>M2RH03_CERS8</name>
<evidence type="ECO:0000256" key="2">
    <source>
        <dbReference type="ARBA" id="ARBA00023015"/>
    </source>
</evidence>
<proteinExistence type="predicted"/>
<dbReference type="PANTHER" id="PTHR33572:SF3">
    <property type="entry name" value="VELVET COMPLEX SUBUNIT B"/>
    <property type="match status" value="1"/>
</dbReference>
<dbReference type="Pfam" id="PF11754">
    <property type="entry name" value="Velvet"/>
    <property type="match status" value="1"/>
</dbReference>
<evidence type="ECO:0000256" key="4">
    <source>
        <dbReference type="ARBA" id="ARBA00023242"/>
    </source>
</evidence>
<evidence type="ECO:0000259" key="6">
    <source>
        <dbReference type="PROSITE" id="PS51821"/>
    </source>
</evidence>
<keyword evidence="8" id="KW-1185">Reference proteome</keyword>
<evidence type="ECO:0000256" key="1">
    <source>
        <dbReference type="ARBA" id="ARBA00004123"/>
    </source>
</evidence>
<feature type="region of interest" description="Disordered" evidence="5">
    <location>
        <begin position="1"/>
        <end position="22"/>
    </location>
</feature>
<comment type="subcellular location">
    <subcellularLocation>
        <location evidence="1">Nucleus</location>
    </subcellularLocation>
</comment>
<dbReference type="AlphaFoldDB" id="M2RH03"/>
<evidence type="ECO:0000313" key="8">
    <source>
        <dbReference type="Proteomes" id="UP000016930"/>
    </source>
</evidence>
<dbReference type="HOGENOM" id="CLU_044751_0_0_1"/>
<feature type="compositionally biased region" description="Acidic residues" evidence="5">
    <location>
        <begin position="389"/>
        <end position="403"/>
    </location>
</feature>
<dbReference type="EMBL" id="KB445796">
    <property type="protein sequence ID" value="EMD37762.1"/>
    <property type="molecule type" value="Genomic_DNA"/>
</dbReference>
<dbReference type="InterPro" id="IPR037525">
    <property type="entry name" value="Velvet_dom"/>
</dbReference>
<dbReference type="Gene3D" id="2.60.40.3960">
    <property type="entry name" value="Velvet domain"/>
    <property type="match status" value="2"/>
</dbReference>
<dbReference type="PANTHER" id="PTHR33572">
    <property type="entry name" value="SPORE DEVELOPMENT REGULATOR VOSA"/>
    <property type="match status" value="1"/>
</dbReference>
<evidence type="ECO:0000313" key="7">
    <source>
        <dbReference type="EMBL" id="EMD37762.1"/>
    </source>
</evidence>
<dbReference type="OrthoDB" id="5599552at2759"/>
<protein>
    <recommendedName>
        <fullName evidence="6">Velvet domain-containing protein</fullName>
    </recommendedName>
</protein>